<evidence type="ECO:0000256" key="1">
    <source>
        <dbReference type="ARBA" id="ARBA00000085"/>
    </source>
</evidence>
<evidence type="ECO:0000259" key="16">
    <source>
        <dbReference type="PROSITE" id="PS50109"/>
    </source>
</evidence>
<dbReference type="Gene3D" id="3.30.450.20">
    <property type="entry name" value="PAS domain"/>
    <property type="match status" value="2"/>
</dbReference>
<dbReference type="SUPFAM" id="SSF55785">
    <property type="entry name" value="PYP-like sensor domain (PAS domain)"/>
    <property type="match status" value="1"/>
</dbReference>
<evidence type="ECO:0000256" key="5">
    <source>
        <dbReference type="ARBA" id="ARBA00022475"/>
    </source>
</evidence>
<protein>
    <recommendedName>
        <fullName evidence="4">histidine kinase</fullName>
        <ecNumber evidence="4">2.7.13.3</ecNumber>
    </recommendedName>
</protein>
<dbReference type="EMBL" id="CP101509">
    <property type="protein sequence ID" value="UTV30661.1"/>
    <property type="molecule type" value="Genomic_DNA"/>
</dbReference>
<dbReference type="Proteomes" id="UP001057998">
    <property type="component" value="Chromosome 2"/>
</dbReference>
<keyword evidence="12 15" id="KW-1133">Transmembrane helix</keyword>
<dbReference type="InterPro" id="IPR029151">
    <property type="entry name" value="Sensor-like_sf"/>
</dbReference>
<proteinExistence type="predicted"/>
<dbReference type="PANTHER" id="PTHR43547:SF10">
    <property type="entry name" value="SENSOR HISTIDINE KINASE DCUS"/>
    <property type="match status" value="1"/>
</dbReference>
<name>A0ABY5GNF4_9GAMM</name>
<keyword evidence="6" id="KW-0597">Phosphoprotein</keyword>
<evidence type="ECO:0000256" key="6">
    <source>
        <dbReference type="ARBA" id="ARBA00022553"/>
    </source>
</evidence>
<comment type="catalytic activity">
    <reaction evidence="1">
        <text>ATP + protein L-histidine = ADP + protein N-phospho-L-histidine.</text>
        <dbReference type="EC" id="2.7.13.3"/>
    </reaction>
</comment>
<evidence type="ECO:0000256" key="3">
    <source>
        <dbReference type="ARBA" id="ARBA00004651"/>
    </source>
</evidence>
<keyword evidence="11" id="KW-0067">ATP-binding</keyword>
<dbReference type="Gene3D" id="3.30.565.10">
    <property type="entry name" value="Histidine kinase-like ATPase, C-terminal domain"/>
    <property type="match status" value="1"/>
</dbReference>
<evidence type="ECO:0000256" key="9">
    <source>
        <dbReference type="ARBA" id="ARBA00022741"/>
    </source>
</evidence>
<gene>
    <name evidence="17" type="ORF">NNL38_19045</name>
</gene>
<comment type="subcellular location">
    <subcellularLocation>
        <location evidence="2">Cell inner membrane</location>
    </subcellularLocation>
    <subcellularLocation>
        <location evidence="3">Cell membrane</location>
        <topology evidence="3">Multi-pass membrane protein</topology>
    </subcellularLocation>
</comment>
<reference evidence="17" key="1">
    <citation type="submission" date="2022-07" db="EMBL/GenBank/DDBJ databases">
        <title>Genome sequencing of Photobacterium atrarenae GJH2-4.</title>
        <authorList>
            <person name="Park S.-J."/>
        </authorList>
    </citation>
    <scope>NUCLEOTIDE SEQUENCE</scope>
    <source>
        <strain evidence="17">GJH2-4</strain>
    </source>
</reference>
<dbReference type="PRINTS" id="PR00344">
    <property type="entry name" value="BCTRLSENSOR"/>
</dbReference>
<dbReference type="InterPro" id="IPR013767">
    <property type="entry name" value="PAS_fold"/>
</dbReference>
<evidence type="ECO:0000256" key="12">
    <source>
        <dbReference type="ARBA" id="ARBA00022989"/>
    </source>
</evidence>
<keyword evidence="5" id="KW-1003">Cell membrane</keyword>
<sequence>MHPFLSLRRLRLKPRMILILGAIAILQTGALGYFAINYLDKVLNEQIGQQAMRVAMAIAATPDVIDAVTEKNTTFLQPLSQKLARAAEARFVVFGDAQGIRLAHPLPARIGRPMADDEGDTNEPALIHGRAYVSEALGSVGWSVRGKAPIFSRDGSTIVGIVSVGYLLDAVEVIVGHHTGSMLLAIGAAFLFSVGTAIWFANHFRKAIFNLEPEQIARMFQERNATLETVREGIVAINQSGHITTFNHAAIKTLELPEDRIYIGRHITEVLPDTGMEEVLAQGQPHFDHDIWLHDHNLIVNRIPLLQDGEVTGVVSSFRLKDEVDLVSRKLTRIRQYAETLRSQAHEYNNKLHTIAGLIQIDAKAEALAVIGQETISHQAFIQQLMGVTSDSVLAGCLLGKYNRAKELGLDLTIDENSQMSDLPEQLPREQLVSILGNLIDNALEATLNHHGQGGTVTLCFSDYGKELIFEVNDQGAGLTPQQADKIFTRGYTTKGQDGHGIGLDLVRSQVTHLGGLITVEPGEPDEAGRLQHCSGSRFTVYLPKHVWHAQTKQGNEDPQ</sequence>
<evidence type="ECO:0000256" key="11">
    <source>
        <dbReference type="ARBA" id="ARBA00022840"/>
    </source>
</evidence>
<evidence type="ECO:0000256" key="10">
    <source>
        <dbReference type="ARBA" id="ARBA00022777"/>
    </source>
</evidence>
<keyword evidence="10 17" id="KW-0418">Kinase</keyword>
<dbReference type="SMART" id="SM00387">
    <property type="entry name" value="HATPase_c"/>
    <property type="match status" value="1"/>
</dbReference>
<dbReference type="InterPro" id="IPR003594">
    <property type="entry name" value="HATPase_dom"/>
</dbReference>
<keyword evidence="14 15" id="KW-0472">Membrane</keyword>
<dbReference type="PANTHER" id="PTHR43547">
    <property type="entry name" value="TWO-COMPONENT HISTIDINE KINASE"/>
    <property type="match status" value="1"/>
</dbReference>
<keyword evidence="8 15" id="KW-0812">Transmembrane</keyword>
<keyword evidence="9" id="KW-0547">Nucleotide-binding</keyword>
<feature type="domain" description="Histidine kinase" evidence="16">
    <location>
        <begin position="343"/>
        <end position="547"/>
    </location>
</feature>
<dbReference type="EC" id="2.7.13.3" evidence="4"/>
<keyword evidence="7" id="KW-0808">Transferase</keyword>
<dbReference type="SMART" id="SM00091">
    <property type="entry name" value="PAS"/>
    <property type="match status" value="1"/>
</dbReference>
<dbReference type="GO" id="GO:0016301">
    <property type="term" value="F:kinase activity"/>
    <property type="evidence" value="ECO:0007669"/>
    <property type="project" value="UniProtKB-KW"/>
</dbReference>
<evidence type="ECO:0000313" key="17">
    <source>
        <dbReference type="EMBL" id="UTV30661.1"/>
    </source>
</evidence>
<dbReference type="Pfam" id="PF00989">
    <property type="entry name" value="PAS"/>
    <property type="match status" value="1"/>
</dbReference>
<evidence type="ECO:0000313" key="18">
    <source>
        <dbReference type="Proteomes" id="UP001057998"/>
    </source>
</evidence>
<dbReference type="InterPro" id="IPR016120">
    <property type="entry name" value="Sig_transdc_His_kin_SpoOB"/>
</dbReference>
<dbReference type="InterPro" id="IPR005467">
    <property type="entry name" value="His_kinase_dom"/>
</dbReference>
<dbReference type="Pfam" id="PF02518">
    <property type="entry name" value="HATPase_c"/>
    <property type="match status" value="1"/>
</dbReference>
<organism evidence="17 18">
    <name type="scientific">Photobacterium atrarenae</name>
    <dbReference type="NCBI Taxonomy" id="865757"/>
    <lineage>
        <taxon>Bacteria</taxon>
        <taxon>Pseudomonadati</taxon>
        <taxon>Pseudomonadota</taxon>
        <taxon>Gammaproteobacteria</taxon>
        <taxon>Vibrionales</taxon>
        <taxon>Vibrionaceae</taxon>
        <taxon>Photobacterium</taxon>
    </lineage>
</organism>
<evidence type="ECO:0000256" key="2">
    <source>
        <dbReference type="ARBA" id="ARBA00004533"/>
    </source>
</evidence>
<dbReference type="SUPFAM" id="SSF55890">
    <property type="entry name" value="Sporulation response regulatory protein Spo0B"/>
    <property type="match status" value="1"/>
</dbReference>
<evidence type="ECO:0000256" key="4">
    <source>
        <dbReference type="ARBA" id="ARBA00012438"/>
    </source>
</evidence>
<feature type="transmembrane region" description="Helical" evidence="15">
    <location>
        <begin position="182"/>
        <end position="201"/>
    </location>
</feature>
<dbReference type="SUPFAM" id="SSF55874">
    <property type="entry name" value="ATPase domain of HSP90 chaperone/DNA topoisomerase II/histidine kinase"/>
    <property type="match status" value="1"/>
</dbReference>
<accession>A0ABY5GNF4</accession>
<evidence type="ECO:0000256" key="7">
    <source>
        <dbReference type="ARBA" id="ARBA00022679"/>
    </source>
</evidence>
<dbReference type="SUPFAM" id="SSF103190">
    <property type="entry name" value="Sensory domain-like"/>
    <property type="match status" value="1"/>
</dbReference>
<dbReference type="Pfam" id="PF17203">
    <property type="entry name" value="sCache_3_2"/>
    <property type="match status" value="1"/>
</dbReference>
<keyword evidence="13" id="KW-0902">Two-component regulatory system</keyword>
<dbReference type="InterPro" id="IPR004358">
    <property type="entry name" value="Sig_transdc_His_kin-like_C"/>
</dbReference>
<evidence type="ECO:0000256" key="8">
    <source>
        <dbReference type="ARBA" id="ARBA00022692"/>
    </source>
</evidence>
<keyword evidence="18" id="KW-1185">Reference proteome</keyword>
<dbReference type="InterPro" id="IPR033463">
    <property type="entry name" value="sCache_3"/>
</dbReference>
<evidence type="ECO:0000256" key="13">
    <source>
        <dbReference type="ARBA" id="ARBA00023012"/>
    </source>
</evidence>
<dbReference type="InterPro" id="IPR000014">
    <property type="entry name" value="PAS"/>
</dbReference>
<dbReference type="RefSeq" id="WP_255392025.1">
    <property type="nucleotide sequence ID" value="NZ_CP101509.1"/>
</dbReference>
<evidence type="ECO:0000256" key="15">
    <source>
        <dbReference type="SAM" id="Phobius"/>
    </source>
</evidence>
<dbReference type="InterPro" id="IPR036890">
    <property type="entry name" value="HATPase_C_sf"/>
</dbReference>
<dbReference type="CDD" id="cd16915">
    <property type="entry name" value="HATPase_DpiB-CitA-like"/>
    <property type="match status" value="1"/>
</dbReference>
<dbReference type="PROSITE" id="PS50109">
    <property type="entry name" value="HIS_KIN"/>
    <property type="match status" value="1"/>
</dbReference>
<dbReference type="InterPro" id="IPR035965">
    <property type="entry name" value="PAS-like_dom_sf"/>
</dbReference>
<evidence type="ECO:0000256" key="14">
    <source>
        <dbReference type="ARBA" id="ARBA00023136"/>
    </source>
</evidence>